<dbReference type="PANTHER" id="PTHR21581:SF33">
    <property type="entry name" value="D-ALANYL-D-ALANINE CARBOXYPEPTIDASE DACB"/>
    <property type="match status" value="1"/>
</dbReference>
<dbReference type="Pfam" id="PF00768">
    <property type="entry name" value="Peptidase_S11"/>
    <property type="match status" value="1"/>
</dbReference>
<keyword evidence="6" id="KW-0645">Protease</keyword>
<comment type="pathway">
    <text evidence="2">Cell wall biogenesis; peptidoglycan biosynthesis.</text>
</comment>
<feature type="domain" description="Peptidase S11 D-Ala-D-Ala carboxypeptidase A C-terminal" evidence="18">
    <location>
        <begin position="297"/>
        <end position="355"/>
    </location>
</feature>
<dbReference type="OrthoDB" id="9791132at2"/>
<keyword evidence="10" id="KW-0573">Peptidoglycan synthesis</keyword>
<organism evidence="19 20">
    <name type="scientific">Harryflintia acetispora</name>
    <dbReference type="NCBI Taxonomy" id="1849041"/>
    <lineage>
        <taxon>Bacteria</taxon>
        <taxon>Bacillati</taxon>
        <taxon>Bacillota</taxon>
        <taxon>Clostridia</taxon>
        <taxon>Eubacteriales</taxon>
        <taxon>Oscillospiraceae</taxon>
        <taxon>Harryflintia</taxon>
    </lineage>
</organism>
<evidence type="ECO:0000256" key="4">
    <source>
        <dbReference type="ARBA" id="ARBA00012448"/>
    </source>
</evidence>
<keyword evidence="20" id="KW-1185">Reference proteome</keyword>
<dbReference type="InterPro" id="IPR037167">
    <property type="entry name" value="Peptidase_S11_C_sf"/>
</dbReference>
<sequence>MLKRVLSGLLMFCLLCAPAAAAGEGEEALTSAKAAVVMEMKTGRLLYDQNGEERLPQASTTKIMTTLLALEEPDIDTYFTVDSGAVHVEGSSMGLLEGDQVSLRALCYGMILPSGNDAANVTAVRLAGSIPNFAKLMNERAKQLGLADTAFVTPSGLDADGHYTTARDLAELTRYAMGDETFREICCQYRAQTKFGNPPFERWLKNHNKLLEMYENCIGVKTGFTDNAGRVLVSAAQKDGVELVCVTMDDPDDWRDHENLYEMCFAELSGRDVSALFPKIEMPVAGGEGLALAAVVGDTTLPLRDGEYERLEVKISVPPFEYAPVRAGQQAGRAELCLGEETLLSLPLVYEDEVAALHPYRERRGVIGWFQDLFRK</sequence>
<feature type="chain" id="PRO_5040818337" description="serine-type D-Ala-D-Ala carboxypeptidase" evidence="16">
    <location>
        <begin position="22"/>
        <end position="376"/>
    </location>
</feature>
<dbReference type="InterPro" id="IPR001967">
    <property type="entry name" value="Peptidase_S11_N"/>
</dbReference>
<evidence type="ECO:0000256" key="10">
    <source>
        <dbReference type="ARBA" id="ARBA00022984"/>
    </source>
</evidence>
<evidence type="ECO:0000313" key="20">
    <source>
        <dbReference type="Proteomes" id="UP000294682"/>
    </source>
</evidence>
<comment type="caution">
    <text evidence="19">The sequence shown here is derived from an EMBL/GenBank/DDBJ whole genome shotgun (WGS) entry which is preliminary data.</text>
</comment>
<name>A0A9X8UJG6_9FIRM</name>
<dbReference type="GO" id="GO:0009252">
    <property type="term" value="P:peptidoglycan biosynthetic process"/>
    <property type="evidence" value="ECO:0007669"/>
    <property type="project" value="UniProtKB-KW"/>
</dbReference>
<dbReference type="Pfam" id="PF07943">
    <property type="entry name" value="PBP5_C"/>
    <property type="match status" value="1"/>
</dbReference>
<dbReference type="GO" id="GO:0006508">
    <property type="term" value="P:proteolysis"/>
    <property type="evidence" value="ECO:0007669"/>
    <property type="project" value="UniProtKB-KW"/>
</dbReference>
<evidence type="ECO:0000256" key="3">
    <source>
        <dbReference type="ARBA" id="ARBA00007164"/>
    </source>
</evidence>
<evidence type="ECO:0000256" key="9">
    <source>
        <dbReference type="ARBA" id="ARBA00022960"/>
    </source>
</evidence>
<dbReference type="Proteomes" id="UP000294682">
    <property type="component" value="Unassembled WGS sequence"/>
</dbReference>
<dbReference type="EMBL" id="SLUK01000007">
    <property type="protein sequence ID" value="TCL42951.1"/>
    <property type="molecule type" value="Genomic_DNA"/>
</dbReference>
<comment type="catalytic activity">
    <reaction evidence="12">
        <text>Preferential cleavage: (Ac)2-L-Lys-D-Ala-|-D-Ala. Also transpeptidation of peptidyl-alanyl moieties that are N-acyl substituents of D-alanine.</text>
        <dbReference type="EC" id="3.4.16.4"/>
    </reaction>
</comment>
<evidence type="ECO:0000313" key="19">
    <source>
        <dbReference type="EMBL" id="TCL42951.1"/>
    </source>
</evidence>
<dbReference type="InterPro" id="IPR015956">
    <property type="entry name" value="Peniciliin-bd_prot_C_sf"/>
</dbReference>
<dbReference type="PRINTS" id="PR00725">
    <property type="entry name" value="DADACBPTASE1"/>
</dbReference>
<accession>A0A9X8UJG6</accession>
<evidence type="ECO:0000256" key="6">
    <source>
        <dbReference type="ARBA" id="ARBA00022670"/>
    </source>
</evidence>
<evidence type="ECO:0000256" key="15">
    <source>
        <dbReference type="RuleBase" id="RU004016"/>
    </source>
</evidence>
<feature type="signal peptide" evidence="16">
    <location>
        <begin position="1"/>
        <end position="21"/>
    </location>
</feature>
<dbReference type="AlphaFoldDB" id="A0A9X8UJG6"/>
<evidence type="ECO:0000256" key="7">
    <source>
        <dbReference type="ARBA" id="ARBA00022729"/>
    </source>
</evidence>
<feature type="active site" description="Acyl-ester intermediate" evidence="13">
    <location>
        <position position="59"/>
    </location>
</feature>
<feature type="active site" evidence="13">
    <location>
        <position position="114"/>
    </location>
</feature>
<dbReference type="EC" id="3.4.16.4" evidence="4"/>
<protein>
    <recommendedName>
        <fullName evidence="4">serine-type D-Ala-D-Ala carboxypeptidase</fullName>
        <ecNumber evidence="4">3.4.16.4</ecNumber>
    </recommendedName>
</protein>
<dbReference type="GO" id="GO:0071555">
    <property type="term" value="P:cell wall organization"/>
    <property type="evidence" value="ECO:0007669"/>
    <property type="project" value="UniProtKB-KW"/>
</dbReference>
<evidence type="ECO:0000256" key="13">
    <source>
        <dbReference type="PIRSR" id="PIRSR618044-1"/>
    </source>
</evidence>
<comment type="function">
    <text evidence="1">Removes C-terminal D-alanyl residues from sugar-peptide cell wall precursors.</text>
</comment>
<dbReference type="Gene3D" id="3.40.710.10">
    <property type="entry name" value="DD-peptidase/beta-lactamase superfamily"/>
    <property type="match status" value="1"/>
</dbReference>
<dbReference type="InterPro" id="IPR012907">
    <property type="entry name" value="Peptidase_S11_C"/>
</dbReference>
<comment type="similarity">
    <text evidence="3 15">Belongs to the peptidase S11 family.</text>
</comment>
<evidence type="ECO:0000256" key="11">
    <source>
        <dbReference type="ARBA" id="ARBA00023316"/>
    </source>
</evidence>
<evidence type="ECO:0000259" key="17">
    <source>
        <dbReference type="Pfam" id="PF00768"/>
    </source>
</evidence>
<dbReference type="SUPFAM" id="SSF56601">
    <property type="entry name" value="beta-lactamase/transpeptidase-like"/>
    <property type="match status" value="1"/>
</dbReference>
<evidence type="ECO:0000259" key="18">
    <source>
        <dbReference type="Pfam" id="PF07943"/>
    </source>
</evidence>
<gene>
    <name evidence="19" type="ORF">EDD78_10752</name>
</gene>
<evidence type="ECO:0000256" key="12">
    <source>
        <dbReference type="ARBA" id="ARBA00034000"/>
    </source>
</evidence>
<evidence type="ECO:0000256" key="8">
    <source>
        <dbReference type="ARBA" id="ARBA00022801"/>
    </source>
</evidence>
<feature type="binding site" evidence="14">
    <location>
        <position position="221"/>
    </location>
    <ligand>
        <name>substrate</name>
    </ligand>
</feature>
<evidence type="ECO:0000256" key="2">
    <source>
        <dbReference type="ARBA" id="ARBA00004752"/>
    </source>
</evidence>
<evidence type="ECO:0000256" key="1">
    <source>
        <dbReference type="ARBA" id="ARBA00003217"/>
    </source>
</evidence>
<keyword evidence="5 19" id="KW-0121">Carboxypeptidase</keyword>
<dbReference type="PANTHER" id="PTHR21581">
    <property type="entry name" value="D-ALANYL-D-ALANINE CARBOXYPEPTIDASE"/>
    <property type="match status" value="1"/>
</dbReference>
<dbReference type="InterPro" id="IPR012338">
    <property type="entry name" value="Beta-lactam/transpept-like"/>
</dbReference>
<feature type="active site" description="Proton acceptor" evidence="13">
    <location>
        <position position="62"/>
    </location>
</feature>
<keyword evidence="11" id="KW-0961">Cell wall biogenesis/degradation</keyword>
<reference evidence="19 20" key="1">
    <citation type="submission" date="2019-03" db="EMBL/GenBank/DDBJ databases">
        <title>Genomic Encyclopedia of Type Strains, Phase IV (KMG-IV): sequencing the most valuable type-strain genomes for metagenomic binning, comparative biology and taxonomic classification.</title>
        <authorList>
            <person name="Goeker M."/>
        </authorList>
    </citation>
    <scope>NUCLEOTIDE SEQUENCE [LARGE SCALE GENOMIC DNA]</scope>
    <source>
        <strain evidence="19 20">DSM 100433</strain>
    </source>
</reference>
<feature type="domain" description="Peptidase S11 D-alanyl-D-alanine carboxypeptidase A N-terminal" evidence="17">
    <location>
        <begin position="30"/>
        <end position="251"/>
    </location>
</feature>
<proteinExistence type="inferred from homology"/>
<keyword evidence="8" id="KW-0378">Hydrolase</keyword>
<dbReference type="SUPFAM" id="SSF69189">
    <property type="entry name" value="Penicillin-binding protein associated domain"/>
    <property type="match status" value="1"/>
</dbReference>
<evidence type="ECO:0000256" key="14">
    <source>
        <dbReference type="PIRSR" id="PIRSR618044-2"/>
    </source>
</evidence>
<dbReference type="Gene3D" id="2.60.410.10">
    <property type="entry name" value="D-Ala-D-Ala carboxypeptidase, C-terminal domain"/>
    <property type="match status" value="1"/>
</dbReference>
<dbReference type="RefSeq" id="WP_143533599.1">
    <property type="nucleotide sequence ID" value="NZ_SLUK01000007.1"/>
</dbReference>
<dbReference type="GO" id="GO:0008360">
    <property type="term" value="P:regulation of cell shape"/>
    <property type="evidence" value="ECO:0007669"/>
    <property type="project" value="UniProtKB-KW"/>
</dbReference>
<keyword evidence="9" id="KW-0133">Cell shape</keyword>
<evidence type="ECO:0000256" key="16">
    <source>
        <dbReference type="SAM" id="SignalP"/>
    </source>
</evidence>
<dbReference type="GO" id="GO:0009002">
    <property type="term" value="F:serine-type D-Ala-D-Ala carboxypeptidase activity"/>
    <property type="evidence" value="ECO:0007669"/>
    <property type="project" value="UniProtKB-EC"/>
</dbReference>
<dbReference type="InterPro" id="IPR018044">
    <property type="entry name" value="Peptidase_S11"/>
</dbReference>
<keyword evidence="7 16" id="KW-0732">Signal</keyword>
<evidence type="ECO:0000256" key="5">
    <source>
        <dbReference type="ARBA" id="ARBA00022645"/>
    </source>
</evidence>